<keyword evidence="7" id="KW-0812">Transmembrane</keyword>
<keyword evidence="10" id="KW-1185">Reference proteome</keyword>
<dbReference type="PANTHER" id="PTHR42646:SF2">
    <property type="entry name" value="5'-3' EXONUCLEASE FAMILY PROTEIN"/>
    <property type="match status" value="1"/>
</dbReference>
<dbReference type="Gene3D" id="1.10.150.20">
    <property type="entry name" value="5' to 3' exonuclease, C-terminal subdomain"/>
    <property type="match status" value="1"/>
</dbReference>
<evidence type="ECO:0000256" key="7">
    <source>
        <dbReference type="SAM" id="Phobius"/>
    </source>
</evidence>
<protein>
    <recommendedName>
        <fullName evidence="6">5'-3' exonuclease</fullName>
    </recommendedName>
</protein>
<dbReference type="Pfam" id="PF02739">
    <property type="entry name" value="5_3_exonuc_N"/>
    <property type="match status" value="1"/>
</dbReference>
<dbReference type="InterPro" id="IPR029060">
    <property type="entry name" value="PIN-like_dom_sf"/>
</dbReference>
<evidence type="ECO:0000256" key="4">
    <source>
        <dbReference type="ARBA" id="ARBA00023125"/>
    </source>
</evidence>
<feature type="domain" description="5'-3' exonuclease" evidence="8">
    <location>
        <begin position="1"/>
        <end position="267"/>
    </location>
</feature>
<dbReference type="InterPro" id="IPR036279">
    <property type="entry name" value="5-3_exonuclease_C_sf"/>
</dbReference>
<dbReference type="Pfam" id="PF01367">
    <property type="entry name" value="5_3_exonuc"/>
    <property type="match status" value="1"/>
</dbReference>
<evidence type="ECO:0000256" key="2">
    <source>
        <dbReference type="ARBA" id="ARBA00022801"/>
    </source>
</evidence>
<evidence type="ECO:0000313" key="10">
    <source>
        <dbReference type="Proteomes" id="UP000199013"/>
    </source>
</evidence>
<keyword evidence="3 9" id="KW-0269">Exonuclease</keyword>
<dbReference type="Proteomes" id="UP000199013">
    <property type="component" value="Unassembled WGS sequence"/>
</dbReference>
<dbReference type="SMART" id="SM00475">
    <property type="entry name" value="53EXOc"/>
    <property type="match status" value="1"/>
</dbReference>
<dbReference type="SUPFAM" id="SSF47807">
    <property type="entry name" value="5' to 3' exonuclease, C-terminal subdomain"/>
    <property type="match status" value="1"/>
</dbReference>
<accession>A0A1C3P0G4</accession>
<dbReference type="InterPro" id="IPR038969">
    <property type="entry name" value="FEN"/>
</dbReference>
<dbReference type="GO" id="GO:0033567">
    <property type="term" value="P:DNA replication, Okazaki fragment processing"/>
    <property type="evidence" value="ECO:0007669"/>
    <property type="project" value="InterPro"/>
</dbReference>
<evidence type="ECO:0000256" key="1">
    <source>
        <dbReference type="ARBA" id="ARBA00022722"/>
    </source>
</evidence>
<keyword evidence="2 9" id="KW-0378">Hydrolase</keyword>
<dbReference type="GO" id="GO:0008409">
    <property type="term" value="F:5'-3' exonuclease activity"/>
    <property type="evidence" value="ECO:0007669"/>
    <property type="project" value="InterPro"/>
</dbReference>
<dbReference type="GO" id="GO:0017108">
    <property type="term" value="F:5'-flap endonuclease activity"/>
    <property type="evidence" value="ECO:0007669"/>
    <property type="project" value="InterPro"/>
</dbReference>
<dbReference type="CDD" id="cd09898">
    <property type="entry name" value="H3TH_53EXO"/>
    <property type="match status" value="1"/>
</dbReference>
<reference evidence="10" key="1">
    <citation type="submission" date="2016-02" db="EMBL/GenBank/DDBJ databases">
        <authorList>
            <person name="Wibberg D."/>
        </authorList>
    </citation>
    <scope>NUCLEOTIDE SEQUENCE [LARGE SCALE GENOMIC DNA]</scope>
</reference>
<dbReference type="InterPro" id="IPR008918">
    <property type="entry name" value="HhH2"/>
</dbReference>
<dbReference type="InterPro" id="IPR002421">
    <property type="entry name" value="5-3_exonuclease"/>
</dbReference>
<dbReference type="Gene3D" id="3.40.50.1010">
    <property type="entry name" value="5'-nuclease"/>
    <property type="match status" value="1"/>
</dbReference>
<dbReference type="EMBL" id="FLUV01001558">
    <property type="protein sequence ID" value="SBW23291.1"/>
    <property type="molecule type" value="Genomic_DNA"/>
</dbReference>
<dbReference type="CDD" id="cd09859">
    <property type="entry name" value="PIN_53EXO"/>
    <property type="match status" value="1"/>
</dbReference>
<evidence type="ECO:0000256" key="5">
    <source>
        <dbReference type="ARBA" id="ARBA00049957"/>
    </source>
</evidence>
<dbReference type="InterPro" id="IPR020046">
    <property type="entry name" value="5-3_exonucl_a-hlix_arch_N"/>
</dbReference>
<name>A0A1C3P0G4_9ACTN</name>
<gene>
    <name evidence="9" type="ORF">FDG2_3721</name>
</gene>
<keyword evidence="4" id="KW-0238">DNA-binding</keyword>
<keyword evidence="1" id="KW-0540">Nuclease</keyword>
<evidence type="ECO:0000256" key="6">
    <source>
        <dbReference type="ARBA" id="ARBA00050026"/>
    </source>
</evidence>
<dbReference type="GO" id="GO:0003677">
    <property type="term" value="F:DNA binding"/>
    <property type="evidence" value="ECO:0007669"/>
    <property type="project" value="UniProtKB-KW"/>
</dbReference>
<evidence type="ECO:0000259" key="8">
    <source>
        <dbReference type="SMART" id="SM00475"/>
    </source>
</evidence>
<organism evidence="9 10">
    <name type="scientific">Candidatus Protofrankia californiensis</name>
    <dbReference type="NCBI Taxonomy" id="1839754"/>
    <lineage>
        <taxon>Bacteria</taxon>
        <taxon>Bacillati</taxon>
        <taxon>Actinomycetota</taxon>
        <taxon>Actinomycetes</taxon>
        <taxon>Frankiales</taxon>
        <taxon>Frankiaceae</taxon>
        <taxon>Protofrankia</taxon>
    </lineage>
</organism>
<dbReference type="AlphaFoldDB" id="A0A1C3P0G4"/>
<dbReference type="PANTHER" id="PTHR42646">
    <property type="entry name" value="FLAP ENDONUCLEASE XNI"/>
    <property type="match status" value="1"/>
</dbReference>
<dbReference type="SMART" id="SM00279">
    <property type="entry name" value="HhH2"/>
    <property type="match status" value="1"/>
</dbReference>
<evidence type="ECO:0000313" key="9">
    <source>
        <dbReference type="EMBL" id="SBW23291.1"/>
    </source>
</evidence>
<sequence length="360" mass="37818">MLLDTPSLYFRAFHGVPRSVRAPDGTPVNAVRGLLDTLARQIAEIRPTRLVACFDADWRPRFRVALLESYKAHRVAAGSTDGAEDVPAALTVQLPVIDAVLDAAGIARISATGYEADDVIGTLAVRDQAEVDVLTGDRDLFQLVDDSRPVRVRYAVERFAVVDEAAVADRFGIPGRAYADFAVLRGDPSDGLPGVPGIGAKTASALLAGFGSLAAVRAAAAQGDTAGFPAGSMRRIVEADAYLDAAVAVVGVVTDVDLPPVRDRLPAQPADHDGLARLARRWGVEKASDRLLAALAVASATSVVSLVASVLVMSTRTRSMTFGAGQGRRILAGVSRLRPRASASLTVTHRCPNNGIPITE</sequence>
<dbReference type="SUPFAM" id="SSF88723">
    <property type="entry name" value="PIN domain-like"/>
    <property type="match status" value="1"/>
</dbReference>
<proteinExistence type="predicted"/>
<evidence type="ECO:0000256" key="3">
    <source>
        <dbReference type="ARBA" id="ARBA00022839"/>
    </source>
</evidence>
<feature type="transmembrane region" description="Helical" evidence="7">
    <location>
        <begin position="291"/>
        <end position="312"/>
    </location>
</feature>
<comment type="function">
    <text evidence="5">5'-3' exonuclease acting preferentially on double-stranded DNA.</text>
</comment>
<keyword evidence="7" id="KW-0472">Membrane</keyword>
<keyword evidence="7" id="KW-1133">Transmembrane helix</keyword>
<dbReference type="InterPro" id="IPR020045">
    <property type="entry name" value="DNA_polI_H3TH"/>
</dbReference>